<protein>
    <submittedName>
        <fullName evidence="1">Uncharacterized protein</fullName>
    </submittedName>
</protein>
<sequence length="98" mass="11022">MWIRLSVSRDRNGQSYFSTCEVDEDIQYDLPESITTPKLREFIAEKAGKTLQEIDGQASVKISLKHSECHECIMAPLVQLKTRISPSTADSSMNSCLL</sequence>
<evidence type="ECO:0000313" key="1">
    <source>
        <dbReference type="EMBL" id="KAH7972655.1"/>
    </source>
</evidence>
<dbReference type="Proteomes" id="UP000821837">
    <property type="component" value="Chromosome 11"/>
</dbReference>
<organism evidence="1 2">
    <name type="scientific">Rhipicephalus sanguineus</name>
    <name type="common">Brown dog tick</name>
    <name type="synonym">Ixodes sanguineus</name>
    <dbReference type="NCBI Taxonomy" id="34632"/>
    <lineage>
        <taxon>Eukaryota</taxon>
        <taxon>Metazoa</taxon>
        <taxon>Ecdysozoa</taxon>
        <taxon>Arthropoda</taxon>
        <taxon>Chelicerata</taxon>
        <taxon>Arachnida</taxon>
        <taxon>Acari</taxon>
        <taxon>Parasitiformes</taxon>
        <taxon>Ixodida</taxon>
        <taxon>Ixodoidea</taxon>
        <taxon>Ixodidae</taxon>
        <taxon>Rhipicephalinae</taxon>
        <taxon>Rhipicephalus</taxon>
        <taxon>Rhipicephalus</taxon>
    </lineage>
</organism>
<name>A0A9D4Q9Y6_RHISA</name>
<accession>A0A9D4Q9Y6</accession>
<evidence type="ECO:0000313" key="2">
    <source>
        <dbReference type="Proteomes" id="UP000821837"/>
    </source>
</evidence>
<dbReference type="EMBL" id="JABSTV010001247">
    <property type="protein sequence ID" value="KAH7972655.1"/>
    <property type="molecule type" value="Genomic_DNA"/>
</dbReference>
<reference evidence="1" key="1">
    <citation type="journal article" date="2020" name="Cell">
        <title>Large-Scale Comparative Analyses of Tick Genomes Elucidate Their Genetic Diversity and Vector Capacities.</title>
        <authorList>
            <consortium name="Tick Genome and Microbiome Consortium (TIGMIC)"/>
            <person name="Jia N."/>
            <person name="Wang J."/>
            <person name="Shi W."/>
            <person name="Du L."/>
            <person name="Sun Y."/>
            <person name="Zhan W."/>
            <person name="Jiang J.F."/>
            <person name="Wang Q."/>
            <person name="Zhang B."/>
            <person name="Ji P."/>
            <person name="Bell-Sakyi L."/>
            <person name="Cui X.M."/>
            <person name="Yuan T.T."/>
            <person name="Jiang B.G."/>
            <person name="Yang W.F."/>
            <person name="Lam T.T."/>
            <person name="Chang Q.C."/>
            <person name="Ding S.J."/>
            <person name="Wang X.J."/>
            <person name="Zhu J.G."/>
            <person name="Ruan X.D."/>
            <person name="Zhao L."/>
            <person name="Wei J.T."/>
            <person name="Ye R.Z."/>
            <person name="Que T.C."/>
            <person name="Du C.H."/>
            <person name="Zhou Y.H."/>
            <person name="Cheng J.X."/>
            <person name="Dai P.F."/>
            <person name="Guo W.B."/>
            <person name="Han X.H."/>
            <person name="Huang E.J."/>
            <person name="Li L.F."/>
            <person name="Wei W."/>
            <person name="Gao Y.C."/>
            <person name="Liu J.Z."/>
            <person name="Shao H.Z."/>
            <person name="Wang X."/>
            <person name="Wang C.C."/>
            <person name="Yang T.C."/>
            <person name="Huo Q.B."/>
            <person name="Li W."/>
            <person name="Chen H.Y."/>
            <person name="Chen S.E."/>
            <person name="Zhou L.G."/>
            <person name="Ni X.B."/>
            <person name="Tian J.H."/>
            <person name="Sheng Y."/>
            <person name="Liu T."/>
            <person name="Pan Y.S."/>
            <person name="Xia L.Y."/>
            <person name="Li J."/>
            <person name="Zhao F."/>
            <person name="Cao W.C."/>
        </authorList>
    </citation>
    <scope>NUCLEOTIDE SEQUENCE</scope>
    <source>
        <strain evidence="1">Rsan-2018</strain>
    </source>
</reference>
<keyword evidence="2" id="KW-1185">Reference proteome</keyword>
<proteinExistence type="predicted"/>
<dbReference type="AlphaFoldDB" id="A0A9D4Q9Y6"/>
<comment type="caution">
    <text evidence="1">The sequence shown here is derived from an EMBL/GenBank/DDBJ whole genome shotgun (WGS) entry which is preliminary data.</text>
</comment>
<gene>
    <name evidence="1" type="ORF">HPB52_014789</name>
</gene>
<reference evidence="1" key="2">
    <citation type="submission" date="2021-09" db="EMBL/GenBank/DDBJ databases">
        <authorList>
            <person name="Jia N."/>
            <person name="Wang J."/>
            <person name="Shi W."/>
            <person name="Du L."/>
            <person name="Sun Y."/>
            <person name="Zhan W."/>
            <person name="Jiang J."/>
            <person name="Wang Q."/>
            <person name="Zhang B."/>
            <person name="Ji P."/>
            <person name="Sakyi L.B."/>
            <person name="Cui X."/>
            <person name="Yuan T."/>
            <person name="Jiang B."/>
            <person name="Yang W."/>
            <person name="Lam T.T.-Y."/>
            <person name="Chang Q."/>
            <person name="Ding S."/>
            <person name="Wang X."/>
            <person name="Zhu J."/>
            <person name="Ruan X."/>
            <person name="Zhao L."/>
            <person name="Wei J."/>
            <person name="Que T."/>
            <person name="Du C."/>
            <person name="Cheng J."/>
            <person name="Dai P."/>
            <person name="Han X."/>
            <person name="Huang E."/>
            <person name="Gao Y."/>
            <person name="Liu J."/>
            <person name="Shao H."/>
            <person name="Ye R."/>
            <person name="Li L."/>
            <person name="Wei W."/>
            <person name="Wang X."/>
            <person name="Wang C."/>
            <person name="Huo Q."/>
            <person name="Li W."/>
            <person name="Guo W."/>
            <person name="Chen H."/>
            <person name="Chen S."/>
            <person name="Zhou L."/>
            <person name="Zhou L."/>
            <person name="Ni X."/>
            <person name="Tian J."/>
            <person name="Zhou Y."/>
            <person name="Sheng Y."/>
            <person name="Liu T."/>
            <person name="Pan Y."/>
            <person name="Xia L."/>
            <person name="Li J."/>
            <person name="Zhao F."/>
            <person name="Cao W."/>
        </authorList>
    </citation>
    <scope>NUCLEOTIDE SEQUENCE</scope>
    <source>
        <strain evidence="1">Rsan-2018</strain>
        <tissue evidence="1">Larvae</tissue>
    </source>
</reference>